<dbReference type="PANTHER" id="PTHR23129:SF0">
    <property type="entry name" value="ACYL-COENZYME A DIPHOSPHATASE FITM2"/>
    <property type="match status" value="1"/>
</dbReference>
<dbReference type="InterPro" id="IPR019388">
    <property type="entry name" value="FIT"/>
</dbReference>
<dbReference type="AlphaFoldDB" id="A0A427YKD1"/>
<feature type="compositionally biased region" description="Low complexity" evidence="8">
    <location>
        <begin position="522"/>
        <end position="541"/>
    </location>
</feature>
<dbReference type="GO" id="GO:0008654">
    <property type="term" value="P:phospholipid biosynthetic process"/>
    <property type="evidence" value="ECO:0007669"/>
    <property type="project" value="TreeGrafter"/>
</dbReference>
<keyword evidence="7 9" id="KW-0472">Membrane</keyword>
<evidence type="ECO:0000313" key="11">
    <source>
        <dbReference type="Proteomes" id="UP000279259"/>
    </source>
</evidence>
<organism evidence="10 11">
    <name type="scientific">Saitozyma podzolica</name>
    <dbReference type="NCBI Taxonomy" id="1890683"/>
    <lineage>
        <taxon>Eukaryota</taxon>
        <taxon>Fungi</taxon>
        <taxon>Dikarya</taxon>
        <taxon>Basidiomycota</taxon>
        <taxon>Agaricomycotina</taxon>
        <taxon>Tremellomycetes</taxon>
        <taxon>Tremellales</taxon>
        <taxon>Trimorphomycetaceae</taxon>
        <taxon>Saitozyma</taxon>
    </lineage>
</organism>
<dbReference type="Pfam" id="PF10261">
    <property type="entry name" value="FIT"/>
    <property type="match status" value="1"/>
</dbReference>
<feature type="compositionally biased region" description="Low complexity" evidence="8">
    <location>
        <begin position="482"/>
        <end position="501"/>
    </location>
</feature>
<feature type="region of interest" description="Disordered" evidence="8">
    <location>
        <begin position="1"/>
        <end position="45"/>
    </location>
</feature>
<gene>
    <name evidence="10" type="ORF">EHS25_009829</name>
</gene>
<comment type="caution">
    <text evidence="10">The sequence shown here is derived from an EMBL/GenBank/DDBJ whole genome shotgun (WGS) entry which is preliminary data.</text>
</comment>
<dbReference type="GO" id="GO:0005789">
    <property type="term" value="C:endoplasmic reticulum membrane"/>
    <property type="evidence" value="ECO:0007669"/>
    <property type="project" value="UniProtKB-SubCell"/>
</dbReference>
<keyword evidence="11" id="KW-1185">Reference proteome</keyword>
<evidence type="ECO:0000256" key="6">
    <source>
        <dbReference type="ARBA" id="ARBA00023098"/>
    </source>
</evidence>
<feature type="region of interest" description="Disordered" evidence="8">
    <location>
        <begin position="162"/>
        <end position="190"/>
    </location>
</feature>
<reference evidence="10 11" key="1">
    <citation type="submission" date="2018-11" db="EMBL/GenBank/DDBJ databases">
        <title>Genome sequence of Saitozyma podzolica DSM 27192.</title>
        <authorList>
            <person name="Aliyu H."/>
            <person name="Gorte O."/>
            <person name="Ochsenreither K."/>
        </authorList>
    </citation>
    <scope>NUCLEOTIDE SEQUENCE [LARGE SCALE GENOMIC DNA]</scope>
    <source>
        <strain evidence="10 11">DSM 27192</strain>
    </source>
</reference>
<dbReference type="PANTHER" id="PTHR23129">
    <property type="entry name" value="ACYL-COENZYME A DIPHOSPHATASE FITM2"/>
    <property type="match status" value="1"/>
</dbReference>
<proteinExistence type="predicted"/>
<dbReference type="GO" id="GO:0010945">
    <property type="term" value="F:coenzyme A diphosphatase activity"/>
    <property type="evidence" value="ECO:0007669"/>
    <property type="project" value="InterPro"/>
</dbReference>
<feature type="transmembrane region" description="Helical" evidence="9">
    <location>
        <begin position="79"/>
        <end position="99"/>
    </location>
</feature>
<dbReference type="OrthoDB" id="5579088at2759"/>
<dbReference type="EMBL" id="RSCD01000008">
    <property type="protein sequence ID" value="RSH91530.1"/>
    <property type="molecule type" value="Genomic_DNA"/>
</dbReference>
<evidence type="ECO:0000256" key="3">
    <source>
        <dbReference type="ARBA" id="ARBA00022801"/>
    </source>
</evidence>
<dbReference type="STRING" id="1890683.A0A427YKD1"/>
<feature type="transmembrane region" description="Helical" evidence="9">
    <location>
        <begin position="426"/>
        <end position="447"/>
    </location>
</feature>
<evidence type="ECO:0000256" key="2">
    <source>
        <dbReference type="ARBA" id="ARBA00022692"/>
    </source>
</evidence>
<evidence type="ECO:0000256" key="4">
    <source>
        <dbReference type="ARBA" id="ARBA00022824"/>
    </source>
</evidence>
<accession>A0A427YKD1</accession>
<sequence length="597" mass="64369">MSPPDPLPSPSIPKIDITLPLSSQGRHVRSPSRDKDNKPLASPFDIRPNSAVTRRMSVSSTPQSAVVLPEGVAERILDHAGLVGAGIVVGTVILGTLYAHHRFTALDTSLLSHLPERTHFFARKSNWVNQRFVKLCWLWTSLAYLGHLLVYPSHLFPPARARAPSSSIGRGPNARGRVGIPPPGPSPARSLWRRESRRSRFVAWMIGTACWLGFTSWFFGAGLGDRVIQLSGGSCAIALPREWALDRGDLHELLPSGFDTLLTTPSSELGDEQWYLPIDSSFCIDRRPLTQQTHPQLWDLVRSKSSAEITKTHLHATSSHPPLVLPQPRWHRGFDISGHVFLLTLASMLLVRELTPSWRRALRKWRENAAGRKAELGNGSGTTVGEDAVLDDGGDGVGDDVGVSVGVGVRSGIGGMSRMSRGMTTLGGTALLGLWVWMLLMTSVWFHNPPEKLTGLVVGLAASSLIDLLASSPHSPLAVTLSSNPTPNSAPNRAPNPSPTNYKHNPNPRSDPNGDPGHRLVASLSRAAAPGSPRASRRPGLASVGEDENAARRGKVIDDGIIKPTPLPSPIPSPSLDDVVQHAMGQDGYGLGREKVE</sequence>
<keyword evidence="3" id="KW-0378">Hydrolase</keyword>
<dbReference type="Proteomes" id="UP000279259">
    <property type="component" value="Unassembled WGS sequence"/>
</dbReference>
<keyword evidence="2 9" id="KW-0812">Transmembrane</keyword>
<feature type="region of interest" description="Disordered" evidence="8">
    <location>
        <begin position="478"/>
        <end position="579"/>
    </location>
</feature>
<evidence type="ECO:0000313" key="10">
    <source>
        <dbReference type="EMBL" id="RSH91530.1"/>
    </source>
</evidence>
<name>A0A427YKD1_9TREE</name>
<keyword evidence="6" id="KW-0443">Lipid metabolism</keyword>
<evidence type="ECO:0000256" key="8">
    <source>
        <dbReference type="SAM" id="MobiDB-lite"/>
    </source>
</evidence>
<protein>
    <submittedName>
        <fullName evidence="10">Uncharacterized protein</fullName>
    </submittedName>
</protein>
<evidence type="ECO:0000256" key="1">
    <source>
        <dbReference type="ARBA" id="ARBA00004477"/>
    </source>
</evidence>
<feature type="compositionally biased region" description="Basic and acidic residues" evidence="8">
    <location>
        <begin position="549"/>
        <end position="561"/>
    </location>
</feature>
<feature type="transmembrane region" description="Helical" evidence="9">
    <location>
        <begin position="201"/>
        <end position="220"/>
    </location>
</feature>
<dbReference type="GO" id="GO:0034389">
    <property type="term" value="P:lipid droplet organization"/>
    <property type="evidence" value="ECO:0007669"/>
    <property type="project" value="TreeGrafter"/>
</dbReference>
<evidence type="ECO:0000256" key="5">
    <source>
        <dbReference type="ARBA" id="ARBA00022989"/>
    </source>
</evidence>
<evidence type="ECO:0000256" key="7">
    <source>
        <dbReference type="ARBA" id="ARBA00023136"/>
    </source>
</evidence>
<feature type="compositionally biased region" description="Pro residues" evidence="8">
    <location>
        <begin position="1"/>
        <end position="11"/>
    </location>
</feature>
<comment type="subcellular location">
    <subcellularLocation>
        <location evidence="1">Endoplasmic reticulum membrane</location>
        <topology evidence="1">Multi-pass membrane protein</topology>
    </subcellularLocation>
</comment>
<dbReference type="GO" id="GO:0019915">
    <property type="term" value="P:lipid storage"/>
    <property type="evidence" value="ECO:0007669"/>
    <property type="project" value="InterPro"/>
</dbReference>
<keyword evidence="4" id="KW-0256">Endoplasmic reticulum</keyword>
<keyword evidence="5 9" id="KW-1133">Transmembrane helix</keyword>
<evidence type="ECO:0000256" key="9">
    <source>
        <dbReference type="SAM" id="Phobius"/>
    </source>
</evidence>